<evidence type="ECO:0000313" key="2">
    <source>
        <dbReference type="EMBL" id="GCE05079.1"/>
    </source>
</evidence>
<keyword evidence="1" id="KW-0472">Membrane</keyword>
<comment type="caution">
    <text evidence="2">The sequence shown here is derived from an EMBL/GenBank/DDBJ whole genome shotgun (WGS) entry which is preliminary data.</text>
</comment>
<keyword evidence="1" id="KW-0812">Transmembrane</keyword>
<protein>
    <submittedName>
        <fullName evidence="2">Uncharacterized protein</fullName>
    </submittedName>
</protein>
<dbReference type="RefSeq" id="WP_126596163.1">
    <property type="nucleotide sequence ID" value="NZ_BIFQ01000001.1"/>
</dbReference>
<sequence length="203" mass="21738">MQHAHPGFAPQESGLPVESAPADVITVGNVKRKVFWPVLLVAFLLLGGLLWQAANGNIAIAANFPVPFTVQADAFDLRNSTLVLGLSNSGNNVPVAIIIDNATARNLRISKQVCLPVVGTVTFLLTAGDGNAPARLYGTRTDVQALSSSVLHIQNQATSTNDRFGVRITSADEQFFNLTIKTPYLSVDSATFPNLHLSVFRQD</sequence>
<organism evidence="2 3">
    <name type="scientific">Dictyobacter aurantiacus</name>
    <dbReference type="NCBI Taxonomy" id="1936993"/>
    <lineage>
        <taxon>Bacteria</taxon>
        <taxon>Bacillati</taxon>
        <taxon>Chloroflexota</taxon>
        <taxon>Ktedonobacteria</taxon>
        <taxon>Ktedonobacterales</taxon>
        <taxon>Dictyobacteraceae</taxon>
        <taxon>Dictyobacter</taxon>
    </lineage>
</organism>
<evidence type="ECO:0000313" key="3">
    <source>
        <dbReference type="Proteomes" id="UP000287224"/>
    </source>
</evidence>
<proteinExistence type="predicted"/>
<feature type="transmembrane region" description="Helical" evidence="1">
    <location>
        <begin position="34"/>
        <end position="54"/>
    </location>
</feature>
<dbReference type="OrthoDB" id="152323at2"/>
<reference evidence="3" key="1">
    <citation type="submission" date="2018-12" db="EMBL/GenBank/DDBJ databases">
        <title>Tengunoibacter tsumagoiensis gen. nov., sp. nov., Dictyobacter kobayashii sp. nov., D. alpinus sp. nov., and D. joshuensis sp. nov. and description of Dictyobacteraceae fam. nov. within the order Ktedonobacterales isolated from Tengu-no-mugimeshi.</title>
        <authorList>
            <person name="Wang C.M."/>
            <person name="Zheng Y."/>
            <person name="Sakai Y."/>
            <person name="Toyoda A."/>
            <person name="Minakuchi Y."/>
            <person name="Abe K."/>
            <person name="Yokota A."/>
            <person name="Yabe S."/>
        </authorList>
    </citation>
    <scope>NUCLEOTIDE SEQUENCE [LARGE SCALE GENOMIC DNA]</scope>
    <source>
        <strain evidence="3">S-27</strain>
    </source>
</reference>
<dbReference type="AlphaFoldDB" id="A0A401ZE16"/>
<dbReference type="Proteomes" id="UP000287224">
    <property type="component" value="Unassembled WGS sequence"/>
</dbReference>
<keyword evidence="1" id="KW-1133">Transmembrane helix</keyword>
<evidence type="ECO:0000256" key="1">
    <source>
        <dbReference type="SAM" id="Phobius"/>
    </source>
</evidence>
<dbReference type="EMBL" id="BIFQ01000001">
    <property type="protein sequence ID" value="GCE05079.1"/>
    <property type="molecule type" value="Genomic_DNA"/>
</dbReference>
<keyword evidence="3" id="KW-1185">Reference proteome</keyword>
<name>A0A401ZE16_9CHLR</name>
<gene>
    <name evidence="2" type="ORF">KDAU_24080</name>
</gene>
<accession>A0A401ZE16</accession>